<evidence type="ECO:0000256" key="6">
    <source>
        <dbReference type="ARBA" id="ARBA00022989"/>
    </source>
</evidence>
<evidence type="ECO:0000256" key="11">
    <source>
        <dbReference type="ARBA" id="ARBA00023303"/>
    </source>
</evidence>
<dbReference type="EMBL" id="JABXBU010000003">
    <property type="protein sequence ID" value="KAF8793096.1"/>
    <property type="molecule type" value="Genomic_DNA"/>
</dbReference>
<dbReference type="PANTHER" id="PTHR11690:SF248">
    <property type="entry name" value="PICKPOCKET 17, ISOFORM A"/>
    <property type="match status" value="1"/>
</dbReference>
<protein>
    <submittedName>
        <fullName evidence="13">Acid-sensing ion channel 1B like protein</fullName>
    </submittedName>
</protein>
<evidence type="ECO:0000256" key="9">
    <source>
        <dbReference type="ARBA" id="ARBA00023136"/>
    </source>
</evidence>
<keyword evidence="7" id="KW-0915">Sodium</keyword>
<dbReference type="GO" id="GO:0005886">
    <property type="term" value="C:plasma membrane"/>
    <property type="evidence" value="ECO:0007669"/>
    <property type="project" value="TreeGrafter"/>
</dbReference>
<dbReference type="PRINTS" id="PR01078">
    <property type="entry name" value="AMINACHANNEL"/>
</dbReference>
<comment type="subcellular location">
    <subcellularLocation>
        <location evidence="1">Membrane</location>
        <topology evidence="1">Multi-pass membrane protein</topology>
    </subcellularLocation>
</comment>
<dbReference type="Proteomes" id="UP000807504">
    <property type="component" value="Unassembled WGS sequence"/>
</dbReference>
<organism evidence="13 14">
    <name type="scientific">Argiope bruennichi</name>
    <name type="common">Wasp spider</name>
    <name type="synonym">Aranea bruennichi</name>
    <dbReference type="NCBI Taxonomy" id="94029"/>
    <lineage>
        <taxon>Eukaryota</taxon>
        <taxon>Metazoa</taxon>
        <taxon>Ecdysozoa</taxon>
        <taxon>Arthropoda</taxon>
        <taxon>Chelicerata</taxon>
        <taxon>Arachnida</taxon>
        <taxon>Araneae</taxon>
        <taxon>Araneomorphae</taxon>
        <taxon>Entelegynae</taxon>
        <taxon>Araneoidea</taxon>
        <taxon>Araneidae</taxon>
        <taxon>Argiope</taxon>
    </lineage>
</organism>
<evidence type="ECO:0000256" key="8">
    <source>
        <dbReference type="ARBA" id="ARBA00023065"/>
    </source>
</evidence>
<name>A0A8T0FQJ7_ARGBR</name>
<evidence type="ECO:0000256" key="4">
    <source>
        <dbReference type="ARBA" id="ARBA00022461"/>
    </source>
</evidence>
<evidence type="ECO:0000256" key="12">
    <source>
        <dbReference type="RuleBase" id="RU000679"/>
    </source>
</evidence>
<evidence type="ECO:0000256" key="2">
    <source>
        <dbReference type="ARBA" id="ARBA00007193"/>
    </source>
</evidence>
<evidence type="ECO:0000313" key="13">
    <source>
        <dbReference type="EMBL" id="KAF8793096.1"/>
    </source>
</evidence>
<comment type="caution">
    <text evidence="13">The sequence shown here is derived from an EMBL/GenBank/DDBJ whole genome shotgun (WGS) entry which is preliminary data.</text>
</comment>
<dbReference type="AlphaFoldDB" id="A0A8T0FQJ7"/>
<dbReference type="Gene3D" id="2.60.470.10">
    <property type="entry name" value="Acid-sensing ion channels like domains"/>
    <property type="match status" value="1"/>
</dbReference>
<dbReference type="Gene3D" id="1.10.287.770">
    <property type="entry name" value="YojJ-like"/>
    <property type="match status" value="1"/>
</dbReference>
<keyword evidence="10 12" id="KW-0739">Sodium transport</keyword>
<evidence type="ECO:0000313" key="14">
    <source>
        <dbReference type="Proteomes" id="UP000807504"/>
    </source>
</evidence>
<keyword evidence="11 12" id="KW-0407">Ion channel</keyword>
<keyword evidence="5 12" id="KW-0812">Transmembrane</keyword>
<keyword evidence="3 12" id="KW-0813">Transport</keyword>
<gene>
    <name evidence="13" type="ORF">HNY73_004620</name>
</gene>
<sequence length="454" mass="51861">MLKNSSIYAATRMNSSHFRYSRILWFLVFASCLFGSICKIYRFYSLYLQYPVVVHLEVIHERSLEFPAVSICNLNRIKKKRRCPASQNCRPPTGPHLIVSERSSLSFCKQLPNGTKVQNEKNKSAVKFLNWYFNESERKRAKKGHRPSDFLIGCSFNGKECSLTRISYFMNFRFGNCITFNKGTEDTEPLKVSQTGVESGLVLKLHLETDQYQPTTHTVGARMMLHDPYTTPSAEEEGFIISPGYETSVSLKQTVVSRLPAPYTDKCLDYKNQTSFFASNRNECIRKCIQNQNFKKCGCIDQTLAVLDDLTACNLMDVTESCCLDDALEDMSHNGSSCDCPLPCTTVLYNEELSRSLLFANFTSENFTKDPSPGKQPVKSNDLKNSGINYRKENLRVKIFYSSLGRRVYEQRPQWDIVELLSYLGNEIGLWLGLSAATLFEILEKLTVLIKRRL</sequence>
<evidence type="ECO:0000256" key="3">
    <source>
        <dbReference type="ARBA" id="ARBA00022448"/>
    </source>
</evidence>
<keyword evidence="14" id="KW-1185">Reference proteome</keyword>
<keyword evidence="6" id="KW-1133">Transmembrane helix</keyword>
<comment type="similarity">
    <text evidence="2 12">Belongs to the amiloride-sensitive sodium channel (TC 1.A.6) family.</text>
</comment>
<dbReference type="InterPro" id="IPR001873">
    <property type="entry name" value="ENaC"/>
</dbReference>
<reference evidence="13" key="2">
    <citation type="submission" date="2020-06" db="EMBL/GenBank/DDBJ databases">
        <authorList>
            <person name="Sheffer M."/>
        </authorList>
    </citation>
    <scope>NUCLEOTIDE SEQUENCE</scope>
</reference>
<dbReference type="Pfam" id="PF00858">
    <property type="entry name" value="ASC"/>
    <property type="match status" value="1"/>
</dbReference>
<evidence type="ECO:0000256" key="1">
    <source>
        <dbReference type="ARBA" id="ARBA00004141"/>
    </source>
</evidence>
<accession>A0A8T0FQJ7</accession>
<evidence type="ECO:0000256" key="10">
    <source>
        <dbReference type="ARBA" id="ARBA00023201"/>
    </source>
</evidence>
<keyword evidence="9" id="KW-0472">Membrane</keyword>
<dbReference type="GO" id="GO:0015280">
    <property type="term" value="F:ligand-gated sodium channel activity"/>
    <property type="evidence" value="ECO:0007669"/>
    <property type="project" value="TreeGrafter"/>
</dbReference>
<proteinExistence type="inferred from homology"/>
<dbReference type="PANTHER" id="PTHR11690">
    <property type="entry name" value="AMILORIDE-SENSITIVE SODIUM CHANNEL-RELATED"/>
    <property type="match status" value="1"/>
</dbReference>
<evidence type="ECO:0000256" key="5">
    <source>
        <dbReference type="ARBA" id="ARBA00022692"/>
    </source>
</evidence>
<keyword evidence="4 12" id="KW-0894">Sodium channel</keyword>
<evidence type="ECO:0000256" key="7">
    <source>
        <dbReference type="ARBA" id="ARBA00023053"/>
    </source>
</evidence>
<keyword evidence="8 12" id="KW-0406">Ion transport</keyword>
<reference evidence="13" key="1">
    <citation type="journal article" date="2020" name="bioRxiv">
        <title>Chromosome-level reference genome of the European wasp spider Argiope bruennichi: a resource for studies on range expansion and evolutionary adaptation.</title>
        <authorList>
            <person name="Sheffer M.M."/>
            <person name="Hoppe A."/>
            <person name="Krehenwinkel H."/>
            <person name="Uhl G."/>
            <person name="Kuss A.W."/>
            <person name="Jensen L."/>
            <person name="Jensen C."/>
            <person name="Gillespie R.G."/>
            <person name="Hoff K.J."/>
            <person name="Prost S."/>
        </authorList>
    </citation>
    <scope>NUCLEOTIDE SEQUENCE</scope>
</reference>